<dbReference type="SUPFAM" id="SSF50630">
    <property type="entry name" value="Acid proteases"/>
    <property type="match status" value="1"/>
</dbReference>
<evidence type="ECO:0000256" key="3">
    <source>
        <dbReference type="ARBA" id="ARBA00004613"/>
    </source>
</evidence>
<evidence type="ECO:0000259" key="21">
    <source>
        <dbReference type="PROSITE" id="PS51767"/>
    </source>
</evidence>
<dbReference type="PANTHER" id="PTHR47967">
    <property type="entry name" value="OS07G0603500 PROTEIN-RELATED"/>
    <property type="match status" value="1"/>
</dbReference>
<feature type="domain" description="Peptidase A1" evidence="21">
    <location>
        <begin position="85"/>
        <end position="436"/>
    </location>
</feature>
<dbReference type="InterPro" id="IPR034161">
    <property type="entry name" value="Pepsin-like_plant"/>
</dbReference>
<comment type="subcellular location">
    <subcellularLocation>
        <location evidence="2">Cell membrane</location>
    </subcellularLocation>
    <subcellularLocation>
        <location evidence="1">Cytoplasmic vesicle</location>
        <location evidence="1">Clathrin-coated vesicle</location>
    </subcellularLocation>
    <subcellularLocation>
        <location evidence="3">Secreted</location>
    </subcellularLocation>
</comment>
<keyword evidence="11" id="KW-0378">Hydrolase</keyword>
<dbReference type="InterPro" id="IPR036028">
    <property type="entry name" value="SH3-like_dom_sf"/>
</dbReference>
<gene>
    <name evidence="22" type="ORF">AARE701A_LOCUS2876</name>
</gene>
<evidence type="ECO:0000313" key="22">
    <source>
        <dbReference type="EMBL" id="CAE5959342.1"/>
    </source>
</evidence>
<evidence type="ECO:0000259" key="20">
    <source>
        <dbReference type="PROSITE" id="PS50002"/>
    </source>
</evidence>
<evidence type="ECO:0000256" key="12">
    <source>
        <dbReference type="ARBA" id="ARBA00023054"/>
    </source>
</evidence>
<dbReference type="FunFam" id="1.20.1270.60:FF:000077">
    <property type="entry name" value="SH3 domain-containing protein 1"/>
    <property type="match status" value="1"/>
</dbReference>
<dbReference type="Gene3D" id="2.30.30.40">
    <property type="entry name" value="SH3 Domains"/>
    <property type="match status" value="1"/>
</dbReference>
<feature type="signal peptide" evidence="19">
    <location>
        <begin position="1"/>
        <end position="24"/>
    </location>
</feature>
<dbReference type="GO" id="GO:0005576">
    <property type="term" value="C:extracellular region"/>
    <property type="evidence" value="ECO:0007669"/>
    <property type="project" value="UniProtKB-SubCell"/>
</dbReference>
<dbReference type="InterPro" id="IPR001452">
    <property type="entry name" value="SH3_domain"/>
</dbReference>
<organism evidence="22 23">
    <name type="scientific">Arabidopsis arenosa</name>
    <name type="common">Sand rock-cress</name>
    <name type="synonym">Cardaminopsis arenosa</name>
    <dbReference type="NCBI Taxonomy" id="38785"/>
    <lineage>
        <taxon>Eukaryota</taxon>
        <taxon>Viridiplantae</taxon>
        <taxon>Streptophyta</taxon>
        <taxon>Embryophyta</taxon>
        <taxon>Tracheophyta</taxon>
        <taxon>Spermatophyta</taxon>
        <taxon>Magnoliopsida</taxon>
        <taxon>eudicotyledons</taxon>
        <taxon>Gunneridae</taxon>
        <taxon>Pentapetalae</taxon>
        <taxon>rosids</taxon>
        <taxon>malvids</taxon>
        <taxon>Brassicales</taxon>
        <taxon>Brassicaceae</taxon>
        <taxon>Camelineae</taxon>
        <taxon>Arabidopsis</taxon>
    </lineage>
</organism>
<dbReference type="PROSITE" id="PS00141">
    <property type="entry name" value="ASP_PROTEASE"/>
    <property type="match status" value="2"/>
</dbReference>
<dbReference type="GO" id="GO:0030136">
    <property type="term" value="C:clathrin-coated vesicle"/>
    <property type="evidence" value="ECO:0007669"/>
    <property type="project" value="UniProtKB-SubCell"/>
</dbReference>
<sequence>MATKTLLYCSLLAITIFFASTSSAHRENLTIELIHRDSPHSPLYNPQHTVSDRLNAAFLRSISRSRRFSTKTDLQSGLISNGGEYFMSISIGTPPSKVFAIADTGSDLTWVQCKPCQQCYKQNSPLFDKKKSSTYKTESCDSKTCNALSEHEEGCDESRNVCKYRYSYGDESYTKGEVATETISIDSSSGSPVSFPGTAFGCGYNNGGTFEETGSGIIGLGGGPLSLVSQLGSSIGKKFSYCLSHTSATTNGTSVINLGTNSIPSKPSKDSATLTTPLIQKDPETYYFLTLEAITVGKTKLPYTGGGYSLNRKSKKTGNIIIDSGTTLTLLDSGFYDDFGAAVEESVTGAKRVSDPQGILTHCFRSGDKEIGLPAITMHFTGADVKLSPINAFVKLSEDIVCLSMIPTTEVAIYGNMVQMDFLVGYDLETKTAVLKHLGHVNADAVVVDEEELHCHQKLQDLYSSTKAAKRLQRNIVRGLEGFIATGTKVVEIGLKFAEDFKKYGDENPDANTPLSRVAHHFGTSYKSVEGERETLLGVLSEQVCEPIRTMIYSAPLEDARHLVNHYDRLRQEVEAQATDVLRRRSKLKESDISEEAYIKLKNSESRLAELKSSMKTLGKEATKAMLEVNDQQQNVTSQRLRALVEAERSYHRNALDILDKLHSEMIAEEEAIGSSPKSPTLHLEDSASLPQEEPNPKPLGEIKSNPSGKIKSSRREEIKSNPQEEEIKKSNGSDDQHNHQLLSQNDSYFLAKVVHPFDAQAPGELSLAVDDYVIVRQVAGTGWSEGEYKGKAGWFPSAYVEKQEKAPASKIVESNPKQQ</sequence>
<evidence type="ECO:0000256" key="7">
    <source>
        <dbReference type="ARBA" id="ARBA00022525"/>
    </source>
</evidence>
<dbReference type="CDD" id="cd07607">
    <property type="entry name" value="BAR_SH3P_plant"/>
    <property type="match status" value="1"/>
</dbReference>
<keyword evidence="10" id="KW-0064">Aspartyl protease</keyword>
<dbReference type="InterPro" id="IPR001969">
    <property type="entry name" value="Aspartic_peptidase_AS"/>
</dbReference>
<dbReference type="PROSITE" id="PS50002">
    <property type="entry name" value="SH3"/>
    <property type="match status" value="1"/>
</dbReference>
<dbReference type="InterPro" id="IPR027267">
    <property type="entry name" value="AH/BAR_dom_sf"/>
</dbReference>
<evidence type="ECO:0000256" key="10">
    <source>
        <dbReference type="ARBA" id="ARBA00022750"/>
    </source>
</evidence>
<comment type="similarity">
    <text evidence="4">Belongs to the peptidase A1 family.</text>
</comment>
<dbReference type="InterPro" id="IPR032799">
    <property type="entry name" value="TAXi_C"/>
</dbReference>
<dbReference type="EMBL" id="LR999451">
    <property type="protein sequence ID" value="CAE5959342.1"/>
    <property type="molecule type" value="Genomic_DNA"/>
</dbReference>
<dbReference type="Proteomes" id="UP000682877">
    <property type="component" value="Chromosome 1"/>
</dbReference>
<dbReference type="PROSITE" id="PS51767">
    <property type="entry name" value="PEPTIDASE_A1"/>
    <property type="match status" value="1"/>
</dbReference>
<dbReference type="FunFam" id="2.30.30.40:FF:000336">
    <property type="entry name" value="SH3 domain-containing protein 1"/>
    <property type="match status" value="1"/>
</dbReference>
<reference evidence="22" key="1">
    <citation type="submission" date="2021-01" db="EMBL/GenBank/DDBJ databases">
        <authorList>
            <person name="Bezrukov I."/>
        </authorList>
    </citation>
    <scope>NUCLEOTIDE SEQUENCE</scope>
</reference>
<evidence type="ECO:0000256" key="13">
    <source>
        <dbReference type="ARBA" id="ARBA00023136"/>
    </source>
</evidence>
<dbReference type="InterPro" id="IPR033121">
    <property type="entry name" value="PEPTIDASE_A1"/>
</dbReference>
<evidence type="ECO:0000256" key="8">
    <source>
        <dbReference type="ARBA" id="ARBA00022670"/>
    </source>
</evidence>
<evidence type="ECO:0000256" key="15">
    <source>
        <dbReference type="ARBA" id="ARBA00023329"/>
    </source>
</evidence>
<keyword evidence="15" id="KW-0968">Cytoplasmic vesicle</keyword>
<dbReference type="CDD" id="cd05476">
    <property type="entry name" value="pepsin_A_like_plant"/>
    <property type="match status" value="1"/>
</dbReference>
<keyword evidence="13" id="KW-0472">Membrane</keyword>
<dbReference type="InterPro" id="IPR021109">
    <property type="entry name" value="Peptidase_aspartic_dom_sf"/>
</dbReference>
<evidence type="ECO:0000256" key="2">
    <source>
        <dbReference type="ARBA" id="ARBA00004236"/>
    </source>
</evidence>
<feature type="compositionally biased region" description="Basic and acidic residues" evidence="18">
    <location>
        <begin position="726"/>
        <end position="739"/>
    </location>
</feature>
<keyword evidence="9 19" id="KW-0732">Signal</keyword>
<evidence type="ECO:0000256" key="14">
    <source>
        <dbReference type="ARBA" id="ARBA00023180"/>
    </source>
</evidence>
<feature type="coiled-coil region" evidence="17">
    <location>
        <begin position="557"/>
        <end position="621"/>
    </location>
</feature>
<feature type="chain" id="PRO_5035812109" description="SH3 domain-containing protein" evidence="19">
    <location>
        <begin position="25"/>
        <end position="820"/>
    </location>
</feature>
<keyword evidence="14" id="KW-0325">Glycoprotein</keyword>
<dbReference type="SUPFAM" id="SSF50044">
    <property type="entry name" value="SH3-domain"/>
    <property type="match status" value="1"/>
</dbReference>
<dbReference type="AlphaFoldDB" id="A0A8S1ZKS3"/>
<evidence type="ECO:0000256" key="16">
    <source>
        <dbReference type="PROSITE-ProRule" id="PRU00192"/>
    </source>
</evidence>
<keyword evidence="7" id="KW-0964">Secreted</keyword>
<dbReference type="InterPro" id="IPR032861">
    <property type="entry name" value="TAXi_N"/>
</dbReference>
<evidence type="ECO:0008006" key="24">
    <source>
        <dbReference type="Google" id="ProtNLM"/>
    </source>
</evidence>
<feature type="region of interest" description="Disordered" evidence="18">
    <location>
        <begin position="669"/>
        <end position="740"/>
    </location>
</feature>
<evidence type="ECO:0000256" key="17">
    <source>
        <dbReference type="SAM" id="Coils"/>
    </source>
</evidence>
<dbReference type="GO" id="GO:0006508">
    <property type="term" value="P:proteolysis"/>
    <property type="evidence" value="ECO:0007669"/>
    <property type="project" value="UniProtKB-KW"/>
</dbReference>
<dbReference type="Pfam" id="PF14541">
    <property type="entry name" value="TAXi_C"/>
    <property type="match status" value="1"/>
</dbReference>
<dbReference type="FunFam" id="2.40.70.10:FF:000016">
    <property type="entry name" value="Probable aspartic protease At2g35615"/>
    <property type="match status" value="1"/>
</dbReference>
<name>A0A8S1ZKS3_ARAAE</name>
<dbReference type="PANTHER" id="PTHR47967:SF79">
    <property type="entry name" value="ASPARTYL PROTEASE FAMILY PROTEIN"/>
    <property type="match status" value="1"/>
</dbReference>
<keyword evidence="23" id="KW-1185">Reference proteome</keyword>
<dbReference type="SUPFAM" id="SSF103657">
    <property type="entry name" value="BAR/IMD domain-like"/>
    <property type="match status" value="1"/>
</dbReference>
<dbReference type="GO" id="GO:0004190">
    <property type="term" value="F:aspartic-type endopeptidase activity"/>
    <property type="evidence" value="ECO:0007669"/>
    <property type="project" value="UniProtKB-KW"/>
</dbReference>
<evidence type="ECO:0000256" key="19">
    <source>
        <dbReference type="SAM" id="SignalP"/>
    </source>
</evidence>
<proteinExistence type="inferred from homology"/>
<evidence type="ECO:0000256" key="9">
    <source>
        <dbReference type="ARBA" id="ARBA00022729"/>
    </source>
</evidence>
<evidence type="ECO:0000313" key="23">
    <source>
        <dbReference type="Proteomes" id="UP000682877"/>
    </source>
</evidence>
<accession>A0A8S1ZKS3</accession>
<dbReference type="InterPro" id="IPR051708">
    <property type="entry name" value="Plant_Aspart_Prot_A1"/>
</dbReference>
<dbReference type="Pfam" id="PF14604">
    <property type="entry name" value="SH3_9"/>
    <property type="match status" value="1"/>
</dbReference>
<evidence type="ECO:0000256" key="1">
    <source>
        <dbReference type="ARBA" id="ARBA00004132"/>
    </source>
</evidence>
<dbReference type="GO" id="GO:0005886">
    <property type="term" value="C:plasma membrane"/>
    <property type="evidence" value="ECO:0007669"/>
    <property type="project" value="UniProtKB-SubCell"/>
</dbReference>
<evidence type="ECO:0000256" key="5">
    <source>
        <dbReference type="ARBA" id="ARBA00022443"/>
    </source>
</evidence>
<keyword evidence="6" id="KW-1003">Cell membrane</keyword>
<evidence type="ECO:0000256" key="6">
    <source>
        <dbReference type="ARBA" id="ARBA00022475"/>
    </source>
</evidence>
<dbReference type="SMART" id="SM00326">
    <property type="entry name" value="SH3"/>
    <property type="match status" value="1"/>
</dbReference>
<dbReference type="Gene3D" id="2.40.70.10">
    <property type="entry name" value="Acid Proteases"/>
    <property type="match status" value="2"/>
</dbReference>
<dbReference type="Gene3D" id="1.20.1270.60">
    <property type="entry name" value="Arfaptin homology (AH) domain/BAR domain"/>
    <property type="match status" value="1"/>
</dbReference>
<dbReference type="Pfam" id="PF14543">
    <property type="entry name" value="TAXi_N"/>
    <property type="match status" value="1"/>
</dbReference>
<evidence type="ECO:0000256" key="18">
    <source>
        <dbReference type="SAM" id="MobiDB-lite"/>
    </source>
</evidence>
<keyword evidence="8" id="KW-0645">Protease</keyword>
<dbReference type="FunFam" id="2.40.70.10:FF:000050">
    <property type="entry name" value="Aspartic proteinase CDR1"/>
    <property type="match status" value="1"/>
</dbReference>
<protein>
    <recommendedName>
        <fullName evidence="24">SH3 domain-containing protein</fullName>
    </recommendedName>
</protein>
<evidence type="ECO:0000256" key="11">
    <source>
        <dbReference type="ARBA" id="ARBA00022801"/>
    </source>
</evidence>
<keyword evidence="5 16" id="KW-0728">SH3 domain</keyword>
<evidence type="ECO:0000256" key="4">
    <source>
        <dbReference type="ARBA" id="ARBA00007447"/>
    </source>
</evidence>
<feature type="domain" description="SH3" evidence="20">
    <location>
        <begin position="747"/>
        <end position="806"/>
    </location>
</feature>
<keyword evidence="12 17" id="KW-0175">Coiled coil</keyword>